<evidence type="ECO:0000256" key="1">
    <source>
        <dbReference type="ARBA" id="ARBA00022598"/>
    </source>
</evidence>
<gene>
    <name evidence="5" type="ORF">FBUS_00931</name>
</gene>
<proteinExistence type="predicted"/>
<dbReference type="Proteomes" id="UP000728185">
    <property type="component" value="Unassembled WGS sequence"/>
</dbReference>
<dbReference type="PROSITE" id="PS00455">
    <property type="entry name" value="AMP_BINDING"/>
    <property type="match status" value="1"/>
</dbReference>
<dbReference type="SUPFAM" id="SSF56801">
    <property type="entry name" value="Acetyl-CoA synthetase-like"/>
    <property type="match status" value="1"/>
</dbReference>
<sequence>MYLLRDLCYAFYILDKQYPRQYRKEFSELLIYKLVSKHLNQQSILIDSAEGIRGSVFPKRTEELLPFVHTLPDVLQHGMEKSCYLPCIGTRRTVNEPYSWVTYYEVNLMVNAFGSGITKFLGYPKSGHSFVGITGANSLEWVVAMFACANYRHVFTPLYSTLGNEALQHILNQTEMRLVLCRTSEEALHLINDFSSSLQYIVICRQDETGQKLKASIPPNLKVFFFEEVLTVGQGDPRSKPEINPDDLMSLGYTSGSTGLPKGVMTTHRSFTTSIKGTVDFMEGNYFSPNLRHISYLPLAHIYEQVNLTSILLAGGCVGMVTNPPESLLSDMAAIRPTVFTAVPRVLTRIRGEYYKKFPKSPTMQKRLQHLIETKNAEQAKGIYDHKSLTDKLFFKKFRKALGGRVSAIVSASAALDPEVMQFFRAALSCPVTETYGMTELTGGSTAIPLGDASTRGGGAVLSYFQVKLKDVPEMDLIAARDNRGEVCFRGPCCTKGYYKDPENTKNLFDEDGWLRTGDIGQFNANGGLNIIDRCKSMFKLAQGEYIAPEKVEGIYLLCSLVRVVLIDGCSKYPFSVVVVLPDFTELRRSLVESKTKQPTTGSLSDDELCRNMYVRQFVLEQMNKTGRQNNLKGFELAKNILLTNEEFSSSSGLLTPTLKLARFKVRAHFHDAIQRLYGEGELLPSARGGV</sequence>
<dbReference type="GO" id="GO:0004467">
    <property type="term" value="F:long-chain fatty acid-CoA ligase activity"/>
    <property type="evidence" value="ECO:0007669"/>
    <property type="project" value="UniProtKB-EC"/>
</dbReference>
<accession>A0A8E0VKJ2</accession>
<evidence type="ECO:0000256" key="2">
    <source>
        <dbReference type="ARBA" id="ARBA00022832"/>
    </source>
</evidence>
<dbReference type="OrthoDB" id="1700726at2759"/>
<evidence type="ECO:0000313" key="5">
    <source>
        <dbReference type="EMBL" id="KAA0193760.1"/>
    </source>
</evidence>
<comment type="caution">
    <text evidence="5">The sequence shown here is derived from an EMBL/GenBank/DDBJ whole genome shotgun (WGS) entry which is preliminary data.</text>
</comment>
<dbReference type="InterPro" id="IPR042099">
    <property type="entry name" value="ANL_N_sf"/>
</dbReference>
<feature type="domain" description="AMP-dependent synthetase/ligase" evidence="4">
    <location>
        <begin position="96"/>
        <end position="499"/>
    </location>
</feature>
<keyword evidence="6" id="KW-1185">Reference proteome</keyword>
<name>A0A8E0VKJ2_9TREM</name>
<organism evidence="5 6">
    <name type="scientific">Fasciolopsis buskii</name>
    <dbReference type="NCBI Taxonomy" id="27845"/>
    <lineage>
        <taxon>Eukaryota</taxon>
        <taxon>Metazoa</taxon>
        <taxon>Spiralia</taxon>
        <taxon>Lophotrochozoa</taxon>
        <taxon>Platyhelminthes</taxon>
        <taxon>Trematoda</taxon>
        <taxon>Digenea</taxon>
        <taxon>Plagiorchiida</taxon>
        <taxon>Echinostomata</taxon>
        <taxon>Echinostomatoidea</taxon>
        <taxon>Fasciolidae</taxon>
        <taxon>Fasciolopsis</taxon>
    </lineage>
</organism>
<dbReference type="GO" id="GO:0005783">
    <property type="term" value="C:endoplasmic reticulum"/>
    <property type="evidence" value="ECO:0007669"/>
    <property type="project" value="TreeGrafter"/>
</dbReference>
<dbReference type="InterPro" id="IPR020845">
    <property type="entry name" value="AMP-binding_CS"/>
</dbReference>
<evidence type="ECO:0000259" key="4">
    <source>
        <dbReference type="Pfam" id="PF00501"/>
    </source>
</evidence>
<dbReference type="PANTHER" id="PTHR43272">
    <property type="entry name" value="LONG-CHAIN-FATTY-ACID--COA LIGASE"/>
    <property type="match status" value="1"/>
</dbReference>
<dbReference type="Pfam" id="PF00501">
    <property type="entry name" value="AMP-binding"/>
    <property type="match status" value="1"/>
</dbReference>
<dbReference type="PANTHER" id="PTHR43272:SF107">
    <property type="entry name" value="LONG-CHAIN-FATTY-ACID--COA LIGASE 5"/>
    <property type="match status" value="1"/>
</dbReference>
<protein>
    <recommendedName>
        <fullName evidence="3">long-chain-fatty-acid--CoA ligase</fullName>
        <ecNumber evidence="3">6.2.1.3</ecNumber>
    </recommendedName>
</protein>
<evidence type="ECO:0000313" key="6">
    <source>
        <dbReference type="Proteomes" id="UP000728185"/>
    </source>
</evidence>
<dbReference type="EC" id="6.2.1.3" evidence="3"/>
<keyword evidence="1 5" id="KW-0436">Ligase</keyword>
<keyword evidence="2" id="KW-0276">Fatty acid metabolism</keyword>
<dbReference type="Gene3D" id="3.40.50.12780">
    <property type="entry name" value="N-terminal domain of ligase-like"/>
    <property type="match status" value="1"/>
</dbReference>
<keyword evidence="2" id="KW-0443">Lipid metabolism</keyword>
<evidence type="ECO:0000256" key="3">
    <source>
        <dbReference type="ARBA" id="ARBA00026121"/>
    </source>
</evidence>
<reference evidence="5" key="1">
    <citation type="submission" date="2019-05" db="EMBL/GenBank/DDBJ databases">
        <title>Annotation for the trematode Fasciolopsis buski.</title>
        <authorList>
            <person name="Choi Y.-J."/>
        </authorList>
    </citation>
    <scope>NUCLEOTIDE SEQUENCE</scope>
    <source>
        <strain evidence="5">HT</strain>
        <tissue evidence="5">Whole worm</tissue>
    </source>
</reference>
<dbReference type="GO" id="GO:0016020">
    <property type="term" value="C:membrane"/>
    <property type="evidence" value="ECO:0007669"/>
    <property type="project" value="TreeGrafter"/>
</dbReference>
<dbReference type="AlphaFoldDB" id="A0A8E0VKJ2"/>
<dbReference type="EMBL" id="LUCM01004827">
    <property type="protein sequence ID" value="KAA0193760.1"/>
    <property type="molecule type" value="Genomic_DNA"/>
</dbReference>
<dbReference type="InterPro" id="IPR000873">
    <property type="entry name" value="AMP-dep_synth/lig_dom"/>
</dbReference>